<dbReference type="Proteomes" id="UP000011724">
    <property type="component" value="Chromosome"/>
</dbReference>
<reference evidence="2 3" key="1">
    <citation type="journal article" date="2013" name="PLoS ONE">
        <title>The first genomic and proteomic characterization of a deep-sea sulfate reducer: insights into the piezophilic lifestyle of Desulfovibrio piezophilus.</title>
        <authorList>
            <person name="Pradel N."/>
            <person name="Ji B."/>
            <person name="Gimenez G."/>
            <person name="Talla E."/>
            <person name="Lenoble P."/>
            <person name="Garel M."/>
            <person name="Tamburini C."/>
            <person name="Fourquet P."/>
            <person name="Lebrun R."/>
            <person name="Bertin P."/>
            <person name="Denis Y."/>
            <person name="Pophillat M."/>
            <person name="Barbe V."/>
            <person name="Ollivier B."/>
            <person name="Dolla A."/>
        </authorList>
    </citation>
    <scope>NUCLEOTIDE SEQUENCE [LARGE SCALE GENOMIC DNA]</scope>
    <source>
        <strain evidence="3">DSM 10523 / SB164P1</strain>
    </source>
</reference>
<keyword evidence="1" id="KW-0732">Signal</keyword>
<dbReference type="RefSeq" id="WP_015413929.1">
    <property type="nucleotide sequence ID" value="NC_020409.1"/>
</dbReference>
<accession>M1WLH5</accession>
<dbReference type="HOGENOM" id="CLU_1701436_0_0_7"/>
<dbReference type="eggNOG" id="ENOG5033IFY">
    <property type="taxonomic scope" value="Bacteria"/>
</dbReference>
<protein>
    <submittedName>
        <fullName evidence="2">Putative Zinc resistance-associated protein homolog</fullName>
    </submittedName>
</protein>
<sequence length="154" mass="16449">MKKNIIALALVMAVGLAFVATDAMAWGYGNCGGWNGNGYNAQSFDTNNKAYQDFLNSTAKLRAEIDADRAELAAIMASPNPDAKKVRSLTKQINEGITTLNEKAAAQNLPTNGMMGPGMMGRGMGRGMMGRGMGPGMMGYNGYDNGYGYNCPRW</sequence>
<feature type="chain" id="PRO_5004018835" evidence="1">
    <location>
        <begin position="26"/>
        <end position="154"/>
    </location>
</feature>
<dbReference type="KEGG" id="dpi:BN4_10638"/>
<evidence type="ECO:0000313" key="3">
    <source>
        <dbReference type="Proteomes" id="UP000011724"/>
    </source>
</evidence>
<feature type="signal peptide" evidence="1">
    <location>
        <begin position="1"/>
        <end position="25"/>
    </location>
</feature>
<keyword evidence="3" id="KW-1185">Reference proteome</keyword>
<dbReference type="OrthoDB" id="5461348at2"/>
<dbReference type="EMBL" id="FO203427">
    <property type="protein sequence ID" value="CCH47875.1"/>
    <property type="molecule type" value="Genomic_DNA"/>
</dbReference>
<name>M1WLH5_PSEP2</name>
<proteinExistence type="predicted"/>
<dbReference type="STRING" id="1322246.BN4_10638"/>
<dbReference type="PATRIC" id="fig|879567.3.peg.658"/>
<dbReference type="Gene3D" id="1.20.120.1490">
    <property type="match status" value="1"/>
</dbReference>
<reference evidence="3" key="2">
    <citation type="journal article" date="2013" name="Stand. Genomic Sci.">
        <title>Complete genome sequence of Desulfocapsa sulfexigens, a marine deltaproteobacterium specialized in disproportionating inorganic sulfur compounds.</title>
        <authorList>
            <person name="Finster K.W."/>
            <person name="Kjeldsen K.U."/>
            <person name="Kube M."/>
            <person name="Reinhardt R."/>
            <person name="Mussmann M."/>
            <person name="Amann R."/>
            <person name="Schreiber L."/>
        </authorList>
    </citation>
    <scope>NUCLEOTIDE SEQUENCE [LARGE SCALE GENOMIC DNA]</scope>
    <source>
        <strain evidence="3">DSM 10523 / SB164P1</strain>
    </source>
</reference>
<evidence type="ECO:0000256" key="1">
    <source>
        <dbReference type="SAM" id="SignalP"/>
    </source>
</evidence>
<evidence type="ECO:0000313" key="2">
    <source>
        <dbReference type="EMBL" id="CCH47875.1"/>
    </source>
</evidence>
<gene>
    <name evidence="2" type="ordered locus">BN4_10638</name>
</gene>
<dbReference type="AlphaFoldDB" id="M1WLH5"/>
<organism evidence="2 3">
    <name type="scientific">Pseudodesulfovibrio piezophilus (strain DSM 21447 / JCM 15486 / C1TLV30)</name>
    <name type="common">Desulfovibrio piezophilus</name>
    <dbReference type="NCBI Taxonomy" id="1322246"/>
    <lineage>
        <taxon>Bacteria</taxon>
        <taxon>Pseudomonadati</taxon>
        <taxon>Thermodesulfobacteriota</taxon>
        <taxon>Desulfovibrionia</taxon>
        <taxon>Desulfovibrionales</taxon>
        <taxon>Desulfovibrionaceae</taxon>
    </lineage>
</organism>
<dbReference type="BioCyc" id="DPIE1322246:BN4_RS03265-MONOMER"/>